<keyword evidence="1" id="KW-1133">Transmembrane helix</keyword>
<feature type="transmembrane region" description="Helical" evidence="1">
    <location>
        <begin position="6"/>
        <end position="23"/>
    </location>
</feature>
<dbReference type="RefSeq" id="WP_167364896.1">
    <property type="nucleotide sequence ID" value="NZ_FMXM01000002.1"/>
</dbReference>
<reference evidence="2 3" key="1">
    <citation type="submission" date="2016-10" db="EMBL/GenBank/DDBJ databases">
        <authorList>
            <person name="de Groot N.N."/>
        </authorList>
    </citation>
    <scope>NUCLEOTIDE SEQUENCE [LARGE SCALE GENOMIC DNA]</scope>
    <source>
        <strain evidence="2 3">CGMCC 1.12097</strain>
    </source>
</reference>
<organism evidence="2 3">
    <name type="scientific">Mesorhizobium qingshengii</name>
    <dbReference type="NCBI Taxonomy" id="1165689"/>
    <lineage>
        <taxon>Bacteria</taxon>
        <taxon>Pseudomonadati</taxon>
        <taxon>Pseudomonadota</taxon>
        <taxon>Alphaproteobacteria</taxon>
        <taxon>Hyphomicrobiales</taxon>
        <taxon>Phyllobacteriaceae</taxon>
        <taxon>Mesorhizobium</taxon>
    </lineage>
</organism>
<dbReference type="Proteomes" id="UP000198588">
    <property type="component" value="Unassembled WGS sequence"/>
</dbReference>
<evidence type="ECO:0000313" key="2">
    <source>
        <dbReference type="EMBL" id="SDA39495.1"/>
    </source>
</evidence>
<sequence>MSPFLVLGIGGTIAWAIVLYGVHRLYSAHFQRRAAAGAAFRRRVNKHVMRGGIWS</sequence>
<evidence type="ECO:0000313" key="3">
    <source>
        <dbReference type="Proteomes" id="UP000198588"/>
    </source>
</evidence>
<accession>A0A1G5V3B3</accession>
<keyword evidence="1" id="KW-0472">Membrane</keyword>
<gene>
    <name evidence="2" type="ORF">SAMN02927914_00152</name>
</gene>
<dbReference type="STRING" id="1165689.SAMN02927914_00152"/>
<name>A0A1G5V3B3_9HYPH</name>
<protein>
    <submittedName>
        <fullName evidence="2">Uncharacterized protein</fullName>
    </submittedName>
</protein>
<dbReference type="EMBL" id="FMXM01000002">
    <property type="protein sequence ID" value="SDA39495.1"/>
    <property type="molecule type" value="Genomic_DNA"/>
</dbReference>
<proteinExistence type="predicted"/>
<evidence type="ECO:0000256" key="1">
    <source>
        <dbReference type="SAM" id="Phobius"/>
    </source>
</evidence>
<keyword evidence="1" id="KW-0812">Transmembrane</keyword>
<dbReference type="AlphaFoldDB" id="A0A1G5V3B3"/>